<dbReference type="Pfam" id="PF00027">
    <property type="entry name" value="cNMP_binding"/>
    <property type="match status" value="1"/>
</dbReference>
<dbReference type="InterPro" id="IPR018490">
    <property type="entry name" value="cNMP-bd_dom_sf"/>
</dbReference>
<dbReference type="InterPro" id="IPR000595">
    <property type="entry name" value="cNMP-bd_dom"/>
</dbReference>
<evidence type="ECO:0000256" key="1">
    <source>
        <dbReference type="SAM" id="MobiDB-lite"/>
    </source>
</evidence>
<dbReference type="KEGG" id="ahu:A6A40_24465"/>
<geneLocation type="plasmid" evidence="3 4">
    <name>pYZ4</name>
</geneLocation>
<dbReference type="Gene3D" id="2.60.120.10">
    <property type="entry name" value="Jelly Rolls"/>
    <property type="match status" value="1"/>
</dbReference>
<dbReference type="AlphaFoldDB" id="A0A2R4VUT9"/>
<keyword evidence="4" id="KW-1185">Reference proteome</keyword>
<proteinExistence type="predicted"/>
<evidence type="ECO:0000313" key="3">
    <source>
        <dbReference type="EMBL" id="AWB08182.1"/>
    </source>
</evidence>
<reference evidence="3 4" key="1">
    <citation type="submission" date="2018-04" db="EMBL/GenBank/DDBJ databases">
        <title>Complete genome sequence of the nitrogen-fixing bacterium Azospirillum humicireducens type strain SgZ-5.</title>
        <authorList>
            <person name="Yu Z."/>
        </authorList>
    </citation>
    <scope>NUCLEOTIDE SEQUENCE [LARGE SCALE GENOMIC DNA]</scope>
    <source>
        <strain evidence="3 4">SgZ-5</strain>
        <plasmid evidence="3 4">pYZ4</plasmid>
    </source>
</reference>
<feature type="compositionally biased region" description="Low complexity" evidence="1">
    <location>
        <begin position="156"/>
        <end position="172"/>
    </location>
</feature>
<feature type="region of interest" description="Disordered" evidence="1">
    <location>
        <begin position="152"/>
        <end position="172"/>
    </location>
</feature>
<protein>
    <recommendedName>
        <fullName evidence="2">Cyclic nucleotide-binding domain-containing protein</fullName>
    </recommendedName>
</protein>
<feature type="domain" description="Cyclic nucleotide-binding" evidence="2">
    <location>
        <begin position="22"/>
        <end position="106"/>
    </location>
</feature>
<gene>
    <name evidence="3" type="ORF">A6A40_24465</name>
</gene>
<evidence type="ECO:0000313" key="4">
    <source>
        <dbReference type="Proteomes" id="UP000077405"/>
    </source>
</evidence>
<dbReference type="EMBL" id="CP028905">
    <property type="protein sequence ID" value="AWB08182.1"/>
    <property type="molecule type" value="Genomic_DNA"/>
</dbReference>
<dbReference type="InterPro" id="IPR014710">
    <property type="entry name" value="RmlC-like_jellyroll"/>
</dbReference>
<organism evidence="3 4">
    <name type="scientific">Azospirillum humicireducens</name>
    <dbReference type="NCBI Taxonomy" id="1226968"/>
    <lineage>
        <taxon>Bacteria</taxon>
        <taxon>Pseudomonadati</taxon>
        <taxon>Pseudomonadota</taxon>
        <taxon>Alphaproteobacteria</taxon>
        <taxon>Rhodospirillales</taxon>
        <taxon>Azospirillaceae</taxon>
        <taxon>Azospirillum</taxon>
    </lineage>
</organism>
<sequence>MTAEAIEDLTAAASTRLCDGSEAVCGSEDLDDTLCLIASGIVAVGLTAPDQDKRIVFDWAGPGEVVGEFELPGNGEKPQRVTDMFALTTLSAVTIPGSAIRATLERQGHPLASKLATLTAGRRRRMAAVLTDVAFIGLVETRLARCLPDLGRRFGRPTPTRTRSPAAADRSG</sequence>
<dbReference type="Proteomes" id="UP000077405">
    <property type="component" value="Plasmid pYZ4"/>
</dbReference>
<name>A0A2R4VUT9_9PROT</name>
<dbReference type="SUPFAM" id="SSF51206">
    <property type="entry name" value="cAMP-binding domain-like"/>
    <property type="match status" value="1"/>
</dbReference>
<evidence type="ECO:0000259" key="2">
    <source>
        <dbReference type="Pfam" id="PF00027"/>
    </source>
</evidence>
<keyword evidence="3" id="KW-0614">Plasmid</keyword>
<accession>A0A2R4VUT9</accession>